<gene>
    <name evidence="10" type="primary">DIA4</name>
    <name evidence="10" type="ORF">CAAN4_F05358</name>
</gene>
<dbReference type="PRINTS" id="PR00981">
    <property type="entry name" value="TRNASYNTHSER"/>
</dbReference>
<keyword evidence="2 10" id="KW-0436">Ligase</keyword>
<evidence type="ECO:0000259" key="9">
    <source>
        <dbReference type="PROSITE" id="PS50862"/>
    </source>
</evidence>
<dbReference type="InterPro" id="IPR002317">
    <property type="entry name" value="Ser-tRNA-ligase_type_1"/>
</dbReference>
<dbReference type="NCBIfam" id="TIGR00414">
    <property type="entry name" value="serS"/>
    <property type="match status" value="1"/>
</dbReference>
<dbReference type="Pfam" id="PF00587">
    <property type="entry name" value="tRNA-synt_2b"/>
    <property type="match status" value="1"/>
</dbReference>
<dbReference type="SUPFAM" id="SSF46589">
    <property type="entry name" value="tRNA-binding arm"/>
    <property type="match status" value="1"/>
</dbReference>
<evidence type="ECO:0000313" key="10">
    <source>
        <dbReference type="EMBL" id="CAK7912094.1"/>
    </source>
</evidence>
<dbReference type="SUPFAM" id="SSF55681">
    <property type="entry name" value="Class II aaRS and biotin synthetases"/>
    <property type="match status" value="1"/>
</dbReference>
<dbReference type="PROSITE" id="PS50862">
    <property type="entry name" value="AA_TRNA_LIGASE_II"/>
    <property type="match status" value="1"/>
</dbReference>
<keyword evidence="4" id="KW-0067">ATP-binding</keyword>
<reference evidence="10 11" key="1">
    <citation type="submission" date="2024-01" db="EMBL/GenBank/DDBJ databases">
        <authorList>
            <consortium name="Genoscope - CEA"/>
            <person name="William W."/>
        </authorList>
    </citation>
    <scope>NUCLEOTIDE SEQUENCE [LARGE SCALE GENOMIC DNA]</scope>
    <source>
        <strain evidence="10 11">29B2s-10</strain>
    </source>
</reference>
<keyword evidence="11" id="KW-1185">Reference proteome</keyword>
<dbReference type="PIRSF" id="PIRSF001529">
    <property type="entry name" value="Ser-tRNA-synth_IIa"/>
    <property type="match status" value="1"/>
</dbReference>
<keyword evidence="5" id="KW-0030">Aminoacyl-tRNA synthetase</keyword>
<evidence type="ECO:0000256" key="5">
    <source>
        <dbReference type="ARBA" id="ARBA00023146"/>
    </source>
</evidence>
<evidence type="ECO:0000256" key="1">
    <source>
        <dbReference type="ARBA" id="ARBA00012840"/>
    </source>
</evidence>
<dbReference type="InterPro" id="IPR045864">
    <property type="entry name" value="aa-tRNA-synth_II/BPL/LPL"/>
</dbReference>
<evidence type="ECO:0000313" key="11">
    <source>
        <dbReference type="Proteomes" id="UP001497600"/>
    </source>
</evidence>
<evidence type="ECO:0000256" key="4">
    <source>
        <dbReference type="ARBA" id="ARBA00022840"/>
    </source>
</evidence>
<accession>A0ABP0EES6</accession>
<name>A0ABP0EES6_9ASCO</name>
<dbReference type="InterPro" id="IPR010978">
    <property type="entry name" value="tRNA-bd_arm"/>
</dbReference>
<dbReference type="EMBL" id="OZ004258">
    <property type="protein sequence ID" value="CAK7912094.1"/>
    <property type="molecule type" value="Genomic_DNA"/>
</dbReference>
<protein>
    <recommendedName>
        <fullName evidence="1">serine--tRNA ligase</fullName>
        <ecNumber evidence="1">6.1.1.11</ecNumber>
    </recommendedName>
    <alternativeName>
        <fullName evidence="6">Seryl-tRNA synthetase</fullName>
    </alternativeName>
    <alternativeName>
        <fullName evidence="7">Seryl-tRNA(Ser) synthetase</fullName>
    </alternativeName>
</protein>
<dbReference type="Proteomes" id="UP001497600">
    <property type="component" value="Chromosome F"/>
</dbReference>
<dbReference type="PANTHER" id="PTHR11778">
    <property type="entry name" value="SERYL-TRNA SYNTHETASE"/>
    <property type="match status" value="1"/>
</dbReference>
<dbReference type="InterPro" id="IPR002314">
    <property type="entry name" value="aa-tRNA-synt_IIb"/>
</dbReference>
<dbReference type="InterPro" id="IPR006195">
    <property type="entry name" value="aa-tRNA-synth_II"/>
</dbReference>
<evidence type="ECO:0000256" key="3">
    <source>
        <dbReference type="ARBA" id="ARBA00022741"/>
    </source>
</evidence>
<evidence type="ECO:0000256" key="7">
    <source>
        <dbReference type="ARBA" id="ARBA00034892"/>
    </source>
</evidence>
<keyword evidence="3" id="KW-0547">Nucleotide-binding</keyword>
<dbReference type="EC" id="6.1.1.11" evidence="1"/>
<dbReference type="GO" id="GO:0016874">
    <property type="term" value="F:ligase activity"/>
    <property type="evidence" value="ECO:0007669"/>
    <property type="project" value="UniProtKB-KW"/>
</dbReference>
<feature type="coiled-coil region" evidence="8">
    <location>
        <begin position="67"/>
        <end position="133"/>
    </location>
</feature>
<evidence type="ECO:0000256" key="2">
    <source>
        <dbReference type="ARBA" id="ARBA00022598"/>
    </source>
</evidence>
<proteinExistence type="predicted"/>
<organism evidence="10 11">
    <name type="scientific">[Candida] anglica</name>
    <dbReference type="NCBI Taxonomy" id="148631"/>
    <lineage>
        <taxon>Eukaryota</taxon>
        <taxon>Fungi</taxon>
        <taxon>Dikarya</taxon>
        <taxon>Ascomycota</taxon>
        <taxon>Saccharomycotina</taxon>
        <taxon>Pichiomycetes</taxon>
        <taxon>Debaryomycetaceae</taxon>
        <taxon>Kurtzmaniella</taxon>
    </lineage>
</organism>
<feature type="domain" description="Aminoacyl-transfer RNA synthetases class-II family profile" evidence="9">
    <location>
        <begin position="168"/>
        <end position="449"/>
    </location>
</feature>
<evidence type="ECO:0000256" key="6">
    <source>
        <dbReference type="ARBA" id="ARBA00031113"/>
    </source>
</evidence>
<evidence type="ECO:0000256" key="8">
    <source>
        <dbReference type="SAM" id="Coils"/>
    </source>
</evidence>
<keyword evidence="8" id="KW-0175">Coiled coil</keyword>
<sequence length="466" mass="52706">MLRSASLIRTSTRSITMRSIQTFGKPDLDYRGVFENEKLFKDTILKKKLSHNVLKQVDYIKDNYPVVATLGKELGELKRKREEMTVEMREVASTNSHRADEIKQNLRNIKNSITKLDKERNRIKDKMRLAAEDMPTLVDGTIPKGIRDEEVVALINCESIEQVETNSDKKALSHKVIGEKLGLLDLETAARVCGHAFYYLLGDAALLEQALVQYALNLARAKGYKIVAPPTMVRQEVIGACGFRPRDQGEETQVYDLVKDHLSLTGTAEIPLAALESKKIFTEKEVEKFPVKYVGVARSYRAEAGSRGATTAGLYRVHEFTKVELFHFTTPDRARQELEELREFQTDFITSLGLKAKVLNMPSSDLGAPAAKKYDIEAWMPGRKTWGELTSSSWCGEYQARRMGIRYRASEGKVNYVHTLNGTAVAVPRVIVAILENFYDAETESIEIPEVLRVYMGGRDRIYKNE</sequence>
<dbReference type="Gene3D" id="3.30.930.10">
    <property type="entry name" value="Bira Bifunctional Protein, Domain 2"/>
    <property type="match status" value="1"/>
</dbReference>